<evidence type="ECO:0000256" key="3">
    <source>
        <dbReference type="ARBA" id="ARBA00034247"/>
    </source>
</evidence>
<sequence>MKNKPPATPIPKEDVLIRELLSGQRFLMRSFQPEMESAFWRTLAERSTSMINGFIFPGAIVYLILGVLNLPIVYYFSWSYFRTQDLYNLAYMYAIGILCLGTLPALLKRSFFHQYFYAIMGTISFFGVLSTSYFSLQFKTPWVSQAATYDVVLVYILVYFIIGMKPRFIFAVGLSAGLLALAIAYFRTANFDFIWYSNEELVRYVYYVGLINLVGLVVSTVNIAKERVSFLQSRLLELDKLQAEDMSDKLTRLSREDPVTGLANRRYFNERMDEEWERAQRSGEPLSVLFIDIDHFKTYNDTYGHLQGDEALHQVAQTLKLFLHRSTDLAARYGGEEFLVLLPNTPVAGAKTVADKVLAAVDALNIEHKKSKTAKFVTVSIGVSTCSFVDSEVTIAELINQADEAVYKAKADGRHRVREYHRM</sequence>
<evidence type="ECO:0000313" key="6">
    <source>
        <dbReference type="EMBL" id="AXI03118.1"/>
    </source>
</evidence>
<dbReference type="EMBL" id="CP031222">
    <property type="protein sequence ID" value="AXI03118.1"/>
    <property type="molecule type" value="Genomic_DNA"/>
</dbReference>
<keyword evidence="4" id="KW-0812">Transmembrane</keyword>
<dbReference type="Pfam" id="PF00990">
    <property type="entry name" value="GGDEF"/>
    <property type="match status" value="1"/>
</dbReference>
<dbReference type="CDD" id="cd01949">
    <property type="entry name" value="GGDEF"/>
    <property type="match status" value="1"/>
</dbReference>
<comment type="catalytic activity">
    <reaction evidence="3">
        <text>2 GTP = 3',3'-c-di-GMP + 2 diphosphate</text>
        <dbReference type="Rhea" id="RHEA:24898"/>
        <dbReference type="ChEBI" id="CHEBI:33019"/>
        <dbReference type="ChEBI" id="CHEBI:37565"/>
        <dbReference type="ChEBI" id="CHEBI:58805"/>
        <dbReference type="EC" id="2.7.7.65"/>
    </reaction>
</comment>
<evidence type="ECO:0000256" key="2">
    <source>
        <dbReference type="ARBA" id="ARBA00012528"/>
    </source>
</evidence>
<dbReference type="InterPro" id="IPR000160">
    <property type="entry name" value="GGDEF_dom"/>
</dbReference>
<dbReference type="GO" id="GO:0052621">
    <property type="term" value="F:diguanylate cyclase activity"/>
    <property type="evidence" value="ECO:0007669"/>
    <property type="project" value="UniProtKB-EC"/>
</dbReference>
<dbReference type="InterPro" id="IPR050469">
    <property type="entry name" value="Diguanylate_Cyclase"/>
</dbReference>
<feature type="domain" description="GGDEF" evidence="5">
    <location>
        <begin position="284"/>
        <end position="422"/>
    </location>
</feature>
<dbReference type="NCBIfam" id="TIGR00254">
    <property type="entry name" value="GGDEF"/>
    <property type="match status" value="1"/>
</dbReference>
<dbReference type="GO" id="GO:0005886">
    <property type="term" value="C:plasma membrane"/>
    <property type="evidence" value="ECO:0007669"/>
    <property type="project" value="TreeGrafter"/>
</dbReference>
<dbReference type="EC" id="2.7.7.65" evidence="2"/>
<comment type="cofactor">
    <cofactor evidence="1">
        <name>Mg(2+)</name>
        <dbReference type="ChEBI" id="CHEBI:18420"/>
    </cofactor>
</comment>
<dbReference type="PROSITE" id="PS50887">
    <property type="entry name" value="GGDEF"/>
    <property type="match status" value="1"/>
</dbReference>
<keyword evidence="7" id="KW-1185">Reference proteome</keyword>
<feature type="transmembrane region" description="Helical" evidence="4">
    <location>
        <begin position="89"/>
        <end position="107"/>
    </location>
</feature>
<feature type="transmembrane region" description="Helical" evidence="4">
    <location>
        <begin position="142"/>
        <end position="161"/>
    </location>
</feature>
<evidence type="ECO:0000313" key="7">
    <source>
        <dbReference type="Proteomes" id="UP000253940"/>
    </source>
</evidence>
<dbReference type="InterPro" id="IPR029787">
    <property type="entry name" value="Nucleotide_cyclase"/>
</dbReference>
<feature type="transmembrane region" description="Helical" evidence="4">
    <location>
        <begin position="114"/>
        <end position="136"/>
    </location>
</feature>
<dbReference type="RefSeq" id="WP_114899228.1">
    <property type="nucleotide sequence ID" value="NZ_CP031222.1"/>
</dbReference>
<dbReference type="AlphaFoldDB" id="A0A345P759"/>
<proteinExistence type="predicted"/>
<feature type="transmembrane region" description="Helical" evidence="4">
    <location>
        <begin position="206"/>
        <end position="224"/>
    </location>
</feature>
<dbReference type="GO" id="GO:1902201">
    <property type="term" value="P:negative regulation of bacterial-type flagellum-dependent cell motility"/>
    <property type="evidence" value="ECO:0007669"/>
    <property type="project" value="TreeGrafter"/>
</dbReference>
<evidence type="ECO:0000256" key="1">
    <source>
        <dbReference type="ARBA" id="ARBA00001946"/>
    </source>
</evidence>
<protein>
    <recommendedName>
        <fullName evidence="2">diguanylate cyclase</fullName>
        <ecNumber evidence="2">2.7.7.65</ecNumber>
    </recommendedName>
</protein>
<keyword evidence="4" id="KW-0472">Membrane</keyword>
<dbReference type="OrthoDB" id="9812260at2"/>
<dbReference type="SMART" id="SM00267">
    <property type="entry name" value="GGDEF"/>
    <property type="match status" value="1"/>
</dbReference>
<dbReference type="InterPro" id="IPR043128">
    <property type="entry name" value="Rev_trsase/Diguanyl_cyclase"/>
</dbReference>
<dbReference type="SUPFAM" id="SSF55073">
    <property type="entry name" value="Nucleotide cyclase"/>
    <property type="match status" value="1"/>
</dbReference>
<feature type="transmembrane region" description="Helical" evidence="4">
    <location>
        <begin position="168"/>
        <end position="186"/>
    </location>
</feature>
<accession>A0A345P759</accession>
<dbReference type="Gene3D" id="3.30.70.270">
    <property type="match status" value="1"/>
</dbReference>
<gene>
    <name evidence="6" type="ORF">HYN46_09870</name>
</gene>
<dbReference type="PANTHER" id="PTHR45138">
    <property type="entry name" value="REGULATORY COMPONENTS OF SENSORY TRANSDUCTION SYSTEM"/>
    <property type="match status" value="1"/>
</dbReference>
<evidence type="ECO:0000259" key="5">
    <source>
        <dbReference type="PROSITE" id="PS50887"/>
    </source>
</evidence>
<evidence type="ECO:0000256" key="4">
    <source>
        <dbReference type="SAM" id="Phobius"/>
    </source>
</evidence>
<dbReference type="GO" id="GO:0043709">
    <property type="term" value="P:cell adhesion involved in single-species biofilm formation"/>
    <property type="evidence" value="ECO:0007669"/>
    <property type="project" value="TreeGrafter"/>
</dbReference>
<dbReference type="FunFam" id="3.30.70.270:FF:000001">
    <property type="entry name" value="Diguanylate cyclase domain protein"/>
    <property type="match status" value="1"/>
</dbReference>
<dbReference type="Proteomes" id="UP000253940">
    <property type="component" value="Chromosome"/>
</dbReference>
<organism evidence="6 7">
    <name type="scientific">Aquirhabdus parva</name>
    <dbReference type="NCBI Taxonomy" id="2283318"/>
    <lineage>
        <taxon>Bacteria</taxon>
        <taxon>Pseudomonadati</taxon>
        <taxon>Pseudomonadota</taxon>
        <taxon>Gammaproteobacteria</taxon>
        <taxon>Moraxellales</taxon>
        <taxon>Moraxellaceae</taxon>
        <taxon>Aquirhabdus</taxon>
    </lineage>
</organism>
<reference evidence="6 7" key="1">
    <citation type="submission" date="2018-07" db="EMBL/GenBank/DDBJ databases">
        <title>Genome sequencing of Moraxellaceae gen. HYN0046.</title>
        <authorList>
            <person name="Kim M."/>
            <person name="Yi H."/>
        </authorList>
    </citation>
    <scope>NUCLEOTIDE SEQUENCE [LARGE SCALE GENOMIC DNA]</scope>
    <source>
        <strain evidence="6 7">HYN0046</strain>
    </source>
</reference>
<dbReference type="KEGG" id="mbah:HYN46_09870"/>
<feature type="transmembrane region" description="Helical" evidence="4">
    <location>
        <begin position="54"/>
        <end position="77"/>
    </location>
</feature>
<keyword evidence="4" id="KW-1133">Transmembrane helix</keyword>
<name>A0A345P759_9GAMM</name>
<dbReference type="PANTHER" id="PTHR45138:SF9">
    <property type="entry name" value="DIGUANYLATE CYCLASE DGCM-RELATED"/>
    <property type="match status" value="1"/>
</dbReference>